<dbReference type="PRINTS" id="PR01543">
    <property type="entry name" value="ANATRNSFRASE"/>
</dbReference>
<reference evidence="3 4" key="1">
    <citation type="journal article" date="2016" name="Arch. Microbiol.">
        <title>Streptomyces zhihengii sp. nov., isolated from rhizospheric soil of Psammosilene tunicoides.</title>
        <authorList>
            <person name="Huang M.J."/>
            <person name="Fei J.J."/>
            <person name="Salam N."/>
            <person name="Kim C.J."/>
            <person name="Hozzein W.N."/>
            <person name="Xiao M."/>
            <person name="Huang H.Q."/>
            <person name="Li W.J."/>
        </authorList>
    </citation>
    <scope>NUCLEOTIDE SEQUENCE [LARGE SCALE GENOMIC DNA]</scope>
    <source>
        <strain evidence="3 4">YIM T102</strain>
    </source>
</reference>
<dbReference type="InterPro" id="IPR038765">
    <property type="entry name" value="Papain-like_cys_pep_sf"/>
</dbReference>
<dbReference type="PANTHER" id="PTHR11786:SF0">
    <property type="entry name" value="ARYLAMINE N-ACETYLTRANSFERASE 4-RELATED"/>
    <property type="match status" value="1"/>
</dbReference>
<dbReference type="SUPFAM" id="SSF54001">
    <property type="entry name" value="Cysteine proteinases"/>
    <property type="match status" value="1"/>
</dbReference>
<protein>
    <submittedName>
        <fullName evidence="3">Arylamine N-acetyltransferase</fullName>
    </submittedName>
</protein>
<accession>A0ABS2UZ05</accession>
<comment type="caution">
    <text evidence="3">The sequence shown here is derived from an EMBL/GenBank/DDBJ whole genome shotgun (WGS) entry which is preliminary data.</text>
</comment>
<dbReference type="InterPro" id="IPR001447">
    <property type="entry name" value="Arylamine_N-AcTrfase"/>
</dbReference>
<organism evidence="3 4">
    <name type="scientific">Streptomyces zhihengii</name>
    <dbReference type="NCBI Taxonomy" id="1818004"/>
    <lineage>
        <taxon>Bacteria</taxon>
        <taxon>Bacillati</taxon>
        <taxon>Actinomycetota</taxon>
        <taxon>Actinomycetes</taxon>
        <taxon>Kitasatosporales</taxon>
        <taxon>Streptomycetaceae</taxon>
        <taxon>Streptomyces</taxon>
    </lineage>
</organism>
<dbReference type="EMBL" id="JAFEJA010000002">
    <property type="protein sequence ID" value="MBM9622667.1"/>
    <property type="molecule type" value="Genomic_DNA"/>
</dbReference>
<name>A0ABS2UZ05_9ACTN</name>
<comment type="similarity">
    <text evidence="1 2">Belongs to the arylamine N-acetyltransferase family.</text>
</comment>
<evidence type="ECO:0000313" key="3">
    <source>
        <dbReference type="EMBL" id="MBM9622667.1"/>
    </source>
</evidence>
<dbReference type="Pfam" id="PF00797">
    <property type="entry name" value="Acetyltransf_2"/>
    <property type="match status" value="1"/>
</dbReference>
<dbReference type="Gene3D" id="2.40.128.150">
    <property type="entry name" value="Cysteine proteinases"/>
    <property type="match status" value="1"/>
</dbReference>
<evidence type="ECO:0000256" key="1">
    <source>
        <dbReference type="ARBA" id="ARBA00006547"/>
    </source>
</evidence>
<proteinExistence type="inferred from homology"/>
<evidence type="ECO:0000256" key="2">
    <source>
        <dbReference type="RuleBase" id="RU003452"/>
    </source>
</evidence>
<dbReference type="PANTHER" id="PTHR11786">
    <property type="entry name" value="N-HYDROXYARYLAMINE O-ACETYLTRANSFERASE"/>
    <property type="match status" value="1"/>
</dbReference>
<gene>
    <name evidence="3" type="ORF">JE024_28805</name>
</gene>
<keyword evidence="4" id="KW-1185">Reference proteome</keyword>
<dbReference type="RefSeq" id="WP_205376896.1">
    <property type="nucleotide sequence ID" value="NZ_JAFEJA010000002.1"/>
</dbReference>
<evidence type="ECO:0000313" key="4">
    <source>
        <dbReference type="Proteomes" id="UP000664109"/>
    </source>
</evidence>
<sequence length="278" mass="30353">MSADPAFALDRYLTRIGLRAGRAPDAATLREVCSAHVHAIPFENLDPLRGRAPSLEPADVVAKLVHGSRGGYCYEQNTLLALALRALGFRVTPLMARVVLGADSPESRPRTHMTLLVDVAGEEHRWLADAGFGVVGGLLEAVPLVTGGEFRSGPRRHRFVHAPHEGPLDLWVLQAMTGAGGGESWENQYAFTVEPFAAPDFEVANWHVGTNPRSPFSRRLYAQCTRPGVHRGLDDRRYTETRDDGDVTERLIDTDEEARALLADAFGIVAPADMKLLS</sequence>
<dbReference type="Proteomes" id="UP000664109">
    <property type="component" value="Unassembled WGS sequence"/>
</dbReference>
<dbReference type="Gene3D" id="3.30.2140.10">
    <property type="entry name" value="Arylamine N-acetyltransferase"/>
    <property type="match status" value="1"/>
</dbReference>